<evidence type="ECO:0000313" key="3">
    <source>
        <dbReference type="Proteomes" id="UP000267623"/>
    </source>
</evidence>
<dbReference type="InterPro" id="IPR007345">
    <property type="entry name" value="Polysacch_pyruvyl_Trfase"/>
</dbReference>
<feature type="domain" description="Polysaccharide pyruvyl transferase" evidence="1">
    <location>
        <begin position="92"/>
        <end position="227"/>
    </location>
</feature>
<dbReference type="GO" id="GO:0016740">
    <property type="term" value="F:transferase activity"/>
    <property type="evidence" value="ECO:0007669"/>
    <property type="project" value="UniProtKB-KW"/>
</dbReference>
<name>A0A3N0X9C2_9FLAO</name>
<proteinExistence type="predicted"/>
<evidence type="ECO:0000259" key="1">
    <source>
        <dbReference type="Pfam" id="PF04230"/>
    </source>
</evidence>
<comment type="caution">
    <text evidence="2">The sequence shown here is derived from an EMBL/GenBank/DDBJ whole genome shotgun (WGS) entry which is preliminary data.</text>
</comment>
<dbReference type="EMBL" id="RJTU01000065">
    <property type="protein sequence ID" value="ROI12939.1"/>
    <property type="molecule type" value="Genomic_DNA"/>
</dbReference>
<dbReference type="RefSeq" id="WP_123281748.1">
    <property type="nucleotide sequence ID" value="NZ_RJTU01000065.1"/>
</dbReference>
<dbReference type="Proteomes" id="UP000267623">
    <property type="component" value="Unassembled WGS sequence"/>
</dbReference>
<reference evidence="3" key="2">
    <citation type="submission" date="2018-11" db="EMBL/GenBank/DDBJ databases">
        <title>Proposal to divide the Flavobacteriaceae and reorganize its genera based on Amino Acid Identity values calculated from whole genome sequences.</title>
        <authorList>
            <person name="Nicholson A.C."/>
            <person name="Gulvik C.A."/>
            <person name="Whitney A.M."/>
            <person name="Humrighouse B.W."/>
            <person name="Bell M."/>
            <person name="Holmes B."/>
            <person name="Steigerwalt A."/>
            <person name="Villarma A."/>
            <person name="Sheth M."/>
            <person name="Batra D."/>
            <person name="Pryor J."/>
            <person name="Bernardet J.-F."/>
            <person name="Hugo C."/>
            <person name="Kampfer P."/>
            <person name="Newman J."/>
            <person name="Mcquiston J."/>
        </authorList>
    </citation>
    <scope>NUCLEOTIDE SEQUENCE [LARGE SCALE GENOMIC DNA]</scope>
    <source>
        <strain evidence="3">DSM 22165</strain>
    </source>
</reference>
<reference evidence="3" key="1">
    <citation type="submission" date="2018-11" db="EMBL/GenBank/DDBJ databases">
        <title>Proposal to divide the Flavobacteriaceae and reorganize its genera based on Amino Acid Identity values calculated from whole genome sequences.</title>
        <authorList>
            <person name="Nicholson A.C."/>
            <person name="Gulvik C.A."/>
            <person name="Whitney A.M."/>
            <person name="Humrighouse B.W."/>
            <person name="Bell M."/>
            <person name="Holmes B."/>
            <person name="Steigerwalt A."/>
            <person name="Villarma A."/>
            <person name="Sheth M."/>
            <person name="Batra D."/>
            <person name="Pryor J."/>
            <person name="Bernardet J.-F."/>
            <person name="Hugo C."/>
            <person name="Kampfer P."/>
            <person name="Newman J."/>
            <person name="Mcquiston J.R."/>
        </authorList>
    </citation>
    <scope>NUCLEOTIDE SEQUENCE [LARGE SCALE GENOMIC DNA]</scope>
    <source>
        <strain evidence="3">DSM 22165</strain>
    </source>
</reference>
<protein>
    <submittedName>
        <fullName evidence="2">Polysaccharide pyruvyl transferase family protein</fullName>
    </submittedName>
</protein>
<organism evidence="2 3">
    <name type="scientific">Epilithonimonas hominis</name>
    <dbReference type="NCBI Taxonomy" id="420404"/>
    <lineage>
        <taxon>Bacteria</taxon>
        <taxon>Pseudomonadati</taxon>
        <taxon>Bacteroidota</taxon>
        <taxon>Flavobacteriia</taxon>
        <taxon>Flavobacteriales</taxon>
        <taxon>Weeksellaceae</taxon>
        <taxon>Chryseobacterium group</taxon>
        <taxon>Epilithonimonas</taxon>
    </lineage>
</organism>
<gene>
    <name evidence="2" type="ORF">EGH73_10295</name>
</gene>
<accession>A0A3N0X9C2</accession>
<dbReference type="AlphaFoldDB" id="A0A3N0X9C2"/>
<dbReference type="Pfam" id="PF04230">
    <property type="entry name" value="PS_pyruv_trans"/>
    <property type="match status" value="1"/>
</dbReference>
<keyword evidence="2" id="KW-0808">Transferase</keyword>
<evidence type="ECO:0000313" key="2">
    <source>
        <dbReference type="EMBL" id="ROI12939.1"/>
    </source>
</evidence>
<sequence length="290" mass="33872">MILLNKIKSDFRRKLNPKKMINSIKILFFPKRFLLVRFMYDPYRLNWGDALNIYLIEKISNKKVLFAYDYFTIFQKEIYSVIGSVLDYCNEKKLVVWGSGFISANSRVEVSPKRILAVRGKLSRKLLIDQNINCEEVYGDPALLLPLYLDCSKTAKKYSYGIIPHYIDLSDRDLLNYCEKNNIKLISVYSSTEDFVKQIHECEIIVSSSLHGLIAAEAYRIPNLWIKTKKSLNKDDDFKFFDYFSSLNLNKQKYELKDAIEHKIIEPICDDNILAKVQNNLLLSCPFVLN</sequence>